<organism evidence="3 4">
    <name type="scientific">Cardiosporidium cionae</name>
    <dbReference type="NCBI Taxonomy" id="476202"/>
    <lineage>
        <taxon>Eukaryota</taxon>
        <taxon>Sar</taxon>
        <taxon>Alveolata</taxon>
        <taxon>Apicomplexa</taxon>
        <taxon>Aconoidasida</taxon>
        <taxon>Nephromycida</taxon>
        <taxon>Cardiosporidium</taxon>
    </lineage>
</organism>
<reference evidence="3 4" key="1">
    <citation type="journal article" date="2020" name="bioRxiv">
        <title>Metabolic contributions of an alphaproteobacterial endosymbiont in the apicomplexan Cardiosporidium cionae.</title>
        <authorList>
            <person name="Hunter E.S."/>
            <person name="Paight C.J."/>
            <person name="Lane C.E."/>
        </authorList>
    </citation>
    <scope>NUCLEOTIDE SEQUENCE [LARGE SCALE GENOMIC DNA]</scope>
    <source>
        <strain evidence="3">ESH_2018</strain>
    </source>
</reference>
<proteinExistence type="predicted"/>
<gene>
    <name evidence="3" type="ORF">IE077_001319</name>
</gene>
<evidence type="ECO:0000259" key="2">
    <source>
        <dbReference type="Pfam" id="PF12777"/>
    </source>
</evidence>
<feature type="domain" description="Dynein heavy chain coiled coil stalk" evidence="2">
    <location>
        <begin position="12"/>
        <end position="166"/>
    </location>
</feature>
<dbReference type="InterPro" id="IPR024743">
    <property type="entry name" value="Dynein_HC_stalk"/>
</dbReference>
<dbReference type="PANTHER" id="PTHR10676">
    <property type="entry name" value="DYNEIN HEAVY CHAIN FAMILY PROTEIN"/>
    <property type="match status" value="1"/>
</dbReference>
<evidence type="ECO:0000313" key="4">
    <source>
        <dbReference type="Proteomes" id="UP000823046"/>
    </source>
</evidence>
<dbReference type="InterPro" id="IPR026983">
    <property type="entry name" value="DHC"/>
</dbReference>
<keyword evidence="4" id="KW-1185">Reference proteome</keyword>
<protein>
    <submittedName>
        <fullName evidence="3">Dynein heavy chain 6, axonemal</fullName>
    </submittedName>
</protein>
<accession>A0ABQ7JDA0</accession>
<keyword evidence="1" id="KW-0175">Coiled coil</keyword>
<dbReference type="Proteomes" id="UP000823046">
    <property type="component" value="Unassembled WGS sequence"/>
</dbReference>
<dbReference type="EMBL" id="JADAQX010000105">
    <property type="protein sequence ID" value="KAF8821951.1"/>
    <property type="molecule type" value="Genomic_DNA"/>
</dbReference>
<dbReference type="Gene3D" id="1.20.920.20">
    <property type="match status" value="1"/>
</dbReference>
<comment type="caution">
    <text evidence="3">The sequence shown here is derived from an EMBL/GenBank/DDBJ whole genome shotgun (WGS) entry which is preliminary data.</text>
</comment>
<feature type="coiled-coil region" evidence="1">
    <location>
        <begin position="94"/>
        <end position="149"/>
    </location>
</feature>
<evidence type="ECO:0000313" key="3">
    <source>
        <dbReference type="EMBL" id="KAF8821951.1"/>
    </source>
</evidence>
<name>A0ABQ7JDA0_9APIC</name>
<dbReference type="Pfam" id="PF12777">
    <property type="entry name" value="MT"/>
    <property type="match status" value="1"/>
</dbReference>
<dbReference type="PANTHER" id="PTHR10676:SF339">
    <property type="entry name" value="DYNEIN AXONEMAL HEAVY CHAIN 6"/>
    <property type="match status" value="1"/>
</dbReference>
<sequence>MEVVNTLLEEKTDWDSAKKVLSESGFLQRLKNFERDYISPPLLRKLERYLSKPDFSPEKVGSHSLAAKSLCMWAHAIGKYFQVLKEVKPKRDRLKEMDKQLSEANFQLESAQKKLNEALETIRLLHAQLEETNAEKQRLLQEADLCRLRIQRAETITQRLADEHVKSIIL</sequence>
<evidence type="ECO:0000256" key="1">
    <source>
        <dbReference type="SAM" id="Coils"/>
    </source>
</evidence>